<evidence type="ECO:0000256" key="5">
    <source>
        <dbReference type="SAM" id="Phobius"/>
    </source>
</evidence>
<feature type="transmembrane region" description="Helical" evidence="5">
    <location>
        <begin position="172"/>
        <end position="189"/>
    </location>
</feature>
<comment type="subcellular location">
    <subcellularLocation>
        <location evidence="1">Membrane</location>
        <topology evidence="1">Multi-pass membrane protein</topology>
    </subcellularLocation>
</comment>
<dbReference type="GO" id="GO:0016020">
    <property type="term" value="C:membrane"/>
    <property type="evidence" value="ECO:0007669"/>
    <property type="project" value="UniProtKB-SubCell"/>
</dbReference>
<accession>A0A7I8VPP6</accession>
<evidence type="ECO:0000256" key="4">
    <source>
        <dbReference type="ARBA" id="ARBA00023136"/>
    </source>
</evidence>
<gene>
    <name evidence="7" type="ORF">DGYR_LOCUS5812</name>
</gene>
<dbReference type="OrthoDB" id="5784at2759"/>
<keyword evidence="3 5" id="KW-1133">Transmembrane helix</keyword>
<dbReference type="PANTHER" id="PTHR31310">
    <property type="match status" value="1"/>
</dbReference>
<comment type="caution">
    <text evidence="7">The sequence shown here is derived from an EMBL/GenBank/DDBJ whole genome shotgun (WGS) entry which is preliminary data.</text>
</comment>
<keyword evidence="8" id="KW-1185">Reference proteome</keyword>
<evidence type="ECO:0000256" key="3">
    <source>
        <dbReference type="ARBA" id="ARBA00022989"/>
    </source>
</evidence>
<sequence>MEEIEGDPLDQRTVFESKYGGQSTYGKAAGHVISGHSRSASWPAARPSIVETESNKNRPASPVEGLKRLVIWQACAGLKWAVRKVCSRPIRQDSSRPSAYLVNTALSALPFLLFLTVYGNFVKLRHFLGITDDDVYVFTISRIEEAIFTVQPHRIVSSLHCSVLDVLAALPYLLHYAWPVLYPIYAFLTNRPENAGRFLQLLALVMWLHMVVWLCMPTAPPWFVDSLGNDVDLRSAVAAAKPSEGAAFARVDKLFHAHLFHNMYSGNPCIFGSFPSGHVAWPFAVYLTGPPGGNYFLIYIVWIIWASMYSIHHYLLDGLVAIIIVTFSWKVLQYLRPSANGQRDGQRANFHCPLHIV</sequence>
<feature type="transmembrane region" description="Helical" evidence="5">
    <location>
        <begin position="98"/>
        <end position="118"/>
    </location>
</feature>
<dbReference type="Proteomes" id="UP000549394">
    <property type="component" value="Unassembled WGS sequence"/>
</dbReference>
<feature type="transmembrane region" description="Helical" evidence="5">
    <location>
        <begin position="314"/>
        <end position="332"/>
    </location>
</feature>
<protein>
    <submittedName>
        <fullName evidence="7">DgyrCDS6057</fullName>
    </submittedName>
</protein>
<evidence type="ECO:0000256" key="2">
    <source>
        <dbReference type="ARBA" id="ARBA00022692"/>
    </source>
</evidence>
<name>A0A7I8VPP6_9ANNE</name>
<evidence type="ECO:0000313" key="7">
    <source>
        <dbReference type="EMBL" id="CAD5117266.1"/>
    </source>
</evidence>
<feature type="transmembrane region" description="Helical" evidence="5">
    <location>
        <begin position="201"/>
        <end position="223"/>
    </location>
</feature>
<organism evidence="7 8">
    <name type="scientific">Dimorphilus gyrociliatus</name>
    <dbReference type="NCBI Taxonomy" id="2664684"/>
    <lineage>
        <taxon>Eukaryota</taxon>
        <taxon>Metazoa</taxon>
        <taxon>Spiralia</taxon>
        <taxon>Lophotrochozoa</taxon>
        <taxon>Annelida</taxon>
        <taxon>Polychaeta</taxon>
        <taxon>Polychaeta incertae sedis</taxon>
        <taxon>Dinophilidae</taxon>
        <taxon>Dimorphilus</taxon>
    </lineage>
</organism>
<reference evidence="7 8" key="1">
    <citation type="submission" date="2020-08" db="EMBL/GenBank/DDBJ databases">
        <authorList>
            <person name="Hejnol A."/>
        </authorList>
    </citation>
    <scope>NUCLEOTIDE SEQUENCE [LARGE SCALE GENOMIC DNA]</scope>
</reference>
<feature type="domain" description="Inositolphosphotransferase Aur1/Ipt1" evidence="6">
    <location>
        <begin position="140"/>
        <end position="329"/>
    </location>
</feature>
<proteinExistence type="predicted"/>
<dbReference type="AlphaFoldDB" id="A0A7I8VPP6"/>
<keyword evidence="2 5" id="KW-0812">Transmembrane</keyword>
<feature type="transmembrane region" description="Helical" evidence="5">
    <location>
        <begin position="283"/>
        <end position="305"/>
    </location>
</feature>
<dbReference type="EMBL" id="CAJFCJ010000007">
    <property type="protein sequence ID" value="CAD5117266.1"/>
    <property type="molecule type" value="Genomic_DNA"/>
</dbReference>
<evidence type="ECO:0000259" key="6">
    <source>
        <dbReference type="Pfam" id="PF14378"/>
    </source>
</evidence>
<evidence type="ECO:0000256" key="1">
    <source>
        <dbReference type="ARBA" id="ARBA00004141"/>
    </source>
</evidence>
<dbReference type="PANTHER" id="PTHR31310:SF7">
    <property type="entry name" value="PA-PHOSPHATASE RELATED-FAMILY PROTEIN DDB_G0268928"/>
    <property type="match status" value="1"/>
</dbReference>
<dbReference type="InterPro" id="IPR052185">
    <property type="entry name" value="IPC_Synthase-Related"/>
</dbReference>
<keyword evidence="4 5" id="KW-0472">Membrane</keyword>
<dbReference type="InterPro" id="IPR026841">
    <property type="entry name" value="Aur1/Ipt1"/>
</dbReference>
<evidence type="ECO:0000313" key="8">
    <source>
        <dbReference type="Proteomes" id="UP000549394"/>
    </source>
</evidence>
<dbReference type="Pfam" id="PF14378">
    <property type="entry name" value="PAP2_3"/>
    <property type="match status" value="1"/>
</dbReference>